<name>A0A8J2YXW8_9PROT</name>
<comment type="caution">
    <text evidence="2">The sequence shown here is derived from an EMBL/GenBank/DDBJ whole genome shotgun (WGS) entry which is preliminary data.</text>
</comment>
<dbReference type="CDD" id="cd02440">
    <property type="entry name" value="AdoMet_MTases"/>
    <property type="match status" value="1"/>
</dbReference>
<dbReference type="InterPro" id="IPR013216">
    <property type="entry name" value="Methyltransf_11"/>
</dbReference>
<dbReference type="Proteomes" id="UP000646365">
    <property type="component" value="Unassembled WGS sequence"/>
</dbReference>
<feature type="domain" description="Methyltransferase type 11" evidence="1">
    <location>
        <begin position="56"/>
        <end position="155"/>
    </location>
</feature>
<gene>
    <name evidence="2" type="ORF">GCM10011611_41460</name>
</gene>
<proteinExistence type="predicted"/>
<reference evidence="2" key="1">
    <citation type="journal article" date="2014" name="Int. J. Syst. Evol. Microbiol.">
        <title>Complete genome sequence of Corynebacterium casei LMG S-19264T (=DSM 44701T), isolated from a smear-ripened cheese.</title>
        <authorList>
            <consortium name="US DOE Joint Genome Institute (JGI-PGF)"/>
            <person name="Walter F."/>
            <person name="Albersmeier A."/>
            <person name="Kalinowski J."/>
            <person name="Ruckert C."/>
        </authorList>
    </citation>
    <scope>NUCLEOTIDE SEQUENCE</scope>
    <source>
        <strain evidence="2">CGMCC 1.15725</strain>
    </source>
</reference>
<evidence type="ECO:0000313" key="2">
    <source>
        <dbReference type="EMBL" id="GGF31047.1"/>
    </source>
</evidence>
<keyword evidence="3" id="KW-1185">Reference proteome</keyword>
<dbReference type="PANTHER" id="PTHR43464">
    <property type="entry name" value="METHYLTRANSFERASE"/>
    <property type="match status" value="1"/>
</dbReference>
<reference evidence="2" key="2">
    <citation type="submission" date="2020-09" db="EMBL/GenBank/DDBJ databases">
        <authorList>
            <person name="Sun Q."/>
            <person name="Zhou Y."/>
        </authorList>
    </citation>
    <scope>NUCLEOTIDE SEQUENCE</scope>
    <source>
        <strain evidence="2">CGMCC 1.15725</strain>
    </source>
</reference>
<dbReference type="SUPFAM" id="SSF53335">
    <property type="entry name" value="S-adenosyl-L-methionine-dependent methyltransferases"/>
    <property type="match status" value="1"/>
</dbReference>
<protein>
    <recommendedName>
        <fullName evidence="1">Methyltransferase type 11 domain-containing protein</fullName>
    </recommendedName>
</protein>
<dbReference type="InterPro" id="IPR029063">
    <property type="entry name" value="SAM-dependent_MTases_sf"/>
</dbReference>
<dbReference type="PANTHER" id="PTHR43464:SF92">
    <property type="entry name" value="SLR1071 PROTEIN"/>
    <property type="match status" value="1"/>
</dbReference>
<organism evidence="2 3">
    <name type="scientific">Aliidongia dinghuensis</name>
    <dbReference type="NCBI Taxonomy" id="1867774"/>
    <lineage>
        <taxon>Bacteria</taxon>
        <taxon>Pseudomonadati</taxon>
        <taxon>Pseudomonadota</taxon>
        <taxon>Alphaproteobacteria</taxon>
        <taxon>Rhodospirillales</taxon>
        <taxon>Dongiaceae</taxon>
        <taxon>Aliidongia</taxon>
    </lineage>
</organism>
<sequence>MSLDNKAGYGQARSSQAGRPSGLIGWAVGLYLRWRNADLNAAAIDALVPFPGDRVLEIGFGPGEALRRLAAVKGIGKIAGIDHSPTMLAMAEQCNRPAITRGAMELRLAGIDAVPFAERSFDAVLAVDCVQYWPDLISHLAVVRRLLRPGGRALFGLRGAERQGPESTPKCLSPAALSQALAAAGFVQVTIERVETRPTPSTLILARRPI</sequence>
<accession>A0A8J2YXW8</accession>
<dbReference type="Pfam" id="PF08241">
    <property type="entry name" value="Methyltransf_11"/>
    <property type="match status" value="1"/>
</dbReference>
<evidence type="ECO:0000313" key="3">
    <source>
        <dbReference type="Proteomes" id="UP000646365"/>
    </source>
</evidence>
<dbReference type="RefSeq" id="WP_189049314.1">
    <property type="nucleotide sequence ID" value="NZ_BMJQ01000011.1"/>
</dbReference>
<dbReference type="EMBL" id="BMJQ01000011">
    <property type="protein sequence ID" value="GGF31047.1"/>
    <property type="molecule type" value="Genomic_DNA"/>
</dbReference>
<dbReference type="GO" id="GO:0008757">
    <property type="term" value="F:S-adenosylmethionine-dependent methyltransferase activity"/>
    <property type="evidence" value="ECO:0007669"/>
    <property type="project" value="InterPro"/>
</dbReference>
<dbReference type="AlphaFoldDB" id="A0A8J2YXW8"/>
<evidence type="ECO:0000259" key="1">
    <source>
        <dbReference type="Pfam" id="PF08241"/>
    </source>
</evidence>
<dbReference type="Gene3D" id="3.40.50.150">
    <property type="entry name" value="Vaccinia Virus protein VP39"/>
    <property type="match status" value="1"/>
</dbReference>